<evidence type="ECO:0000313" key="2">
    <source>
        <dbReference type="EMBL" id="KZS12417.1"/>
    </source>
</evidence>
<dbReference type="Proteomes" id="UP000076858">
    <property type="component" value="Unassembled WGS sequence"/>
</dbReference>
<protein>
    <submittedName>
        <fullName evidence="2">NADPH-dependent diflavin oxidoreductase 1</fullName>
    </submittedName>
</protein>
<dbReference type="Gene3D" id="3.40.50.360">
    <property type="match status" value="1"/>
</dbReference>
<dbReference type="GO" id="GO:0010181">
    <property type="term" value="F:FMN binding"/>
    <property type="evidence" value="ECO:0007669"/>
    <property type="project" value="InterPro"/>
</dbReference>
<sequence>MMVKERNILVLYGSQTGTAQDLAERIGREALRYI</sequence>
<dbReference type="AlphaFoldDB" id="A0A164VKR7"/>
<proteinExistence type="predicted"/>
<organism evidence="2 3">
    <name type="scientific">Daphnia magna</name>
    <dbReference type="NCBI Taxonomy" id="35525"/>
    <lineage>
        <taxon>Eukaryota</taxon>
        <taxon>Metazoa</taxon>
        <taxon>Ecdysozoa</taxon>
        <taxon>Arthropoda</taxon>
        <taxon>Crustacea</taxon>
        <taxon>Branchiopoda</taxon>
        <taxon>Diplostraca</taxon>
        <taxon>Cladocera</taxon>
        <taxon>Anomopoda</taxon>
        <taxon>Daphniidae</taxon>
        <taxon>Daphnia</taxon>
    </lineage>
</organism>
<gene>
    <name evidence="2" type="ORF">APZ42_022548</name>
</gene>
<dbReference type="SUPFAM" id="SSF52218">
    <property type="entry name" value="Flavoproteins"/>
    <property type="match status" value="1"/>
</dbReference>
<name>A0A164VKR7_9CRUS</name>
<evidence type="ECO:0000313" key="3">
    <source>
        <dbReference type="Proteomes" id="UP000076858"/>
    </source>
</evidence>
<reference evidence="2 3" key="1">
    <citation type="submission" date="2016-03" db="EMBL/GenBank/DDBJ databases">
        <title>EvidentialGene: Evidence-directed Construction of Genes on Genomes.</title>
        <authorList>
            <person name="Gilbert D.G."/>
            <person name="Choi J.-H."/>
            <person name="Mockaitis K."/>
            <person name="Colbourne J."/>
            <person name="Pfrender M."/>
        </authorList>
    </citation>
    <scope>NUCLEOTIDE SEQUENCE [LARGE SCALE GENOMIC DNA]</scope>
    <source>
        <strain evidence="2 3">Xinb3</strain>
        <tissue evidence="2">Complete organism</tissue>
    </source>
</reference>
<feature type="domain" description="Flavodoxin-like" evidence="1">
    <location>
        <begin position="8"/>
        <end position="34"/>
    </location>
</feature>
<dbReference type="PROSITE" id="PS50902">
    <property type="entry name" value="FLAVODOXIN_LIKE"/>
    <property type="match status" value="1"/>
</dbReference>
<dbReference type="InterPro" id="IPR008254">
    <property type="entry name" value="Flavodoxin/NO_synth"/>
</dbReference>
<accession>A0A164VKR7</accession>
<dbReference type="InterPro" id="IPR029039">
    <property type="entry name" value="Flavoprotein-like_sf"/>
</dbReference>
<evidence type="ECO:0000259" key="1">
    <source>
        <dbReference type="PROSITE" id="PS50902"/>
    </source>
</evidence>
<keyword evidence="3" id="KW-1185">Reference proteome</keyword>
<dbReference type="EMBL" id="LRGB01001361">
    <property type="protein sequence ID" value="KZS12417.1"/>
    <property type="molecule type" value="Genomic_DNA"/>
</dbReference>
<comment type="caution">
    <text evidence="2">The sequence shown here is derived from an EMBL/GenBank/DDBJ whole genome shotgun (WGS) entry which is preliminary data.</text>
</comment>